<dbReference type="EMBL" id="JYDV01000056">
    <property type="protein sequence ID" value="KRZ37636.1"/>
    <property type="molecule type" value="Genomic_DNA"/>
</dbReference>
<protein>
    <submittedName>
        <fullName evidence="1">Uncharacterized protein</fullName>
    </submittedName>
</protein>
<evidence type="ECO:0000313" key="2">
    <source>
        <dbReference type="Proteomes" id="UP000054826"/>
    </source>
</evidence>
<evidence type="ECO:0000313" key="1">
    <source>
        <dbReference type="EMBL" id="KRZ37636.1"/>
    </source>
</evidence>
<reference evidence="1 2" key="1">
    <citation type="submission" date="2015-01" db="EMBL/GenBank/DDBJ databases">
        <title>Evolution of Trichinella species and genotypes.</title>
        <authorList>
            <person name="Korhonen P.K."/>
            <person name="Edoardo P."/>
            <person name="Giuseppe L.R."/>
            <person name="Gasser R.B."/>
        </authorList>
    </citation>
    <scope>NUCLEOTIDE SEQUENCE [LARGE SCALE GENOMIC DNA]</scope>
    <source>
        <strain evidence="1">ISS176</strain>
    </source>
</reference>
<gene>
    <name evidence="1" type="ORF">T4C_6412</name>
</gene>
<proteinExistence type="predicted"/>
<organism evidence="1 2">
    <name type="scientific">Trichinella pseudospiralis</name>
    <name type="common">Parasitic roundworm</name>
    <dbReference type="NCBI Taxonomy" id="6337"/>
    <lineage>
        <taxon>Eukaryota</taxon>
        <taxon>Metazoa</taxon>
        <taxon>Ecdysozoa</taxon>
        <taxon>Nematoda</taxon>
        <taxon>Enoplea</taxon>
        <taxon>Dorylaimia</taxon>
        <taxon>Trichinellida</taxon>
        <taxon>Trichinellidae</taxon>
        <taxon>Trichinella</taxon>
    </lineage>
</organism>
<dbReference type="Proteomes" id="UP000054826">
    <property type="component" value="Unassembled WGS sequence"/>
</dbReference>
<dbReference type="AlphaFoldDB" id="A0A0V1JRS5"/>
<name>A0A0V1JRS5_TRIPS</name>
<sequence length="132" mass="14704">MGCKGALLLFKGSFLSALPAYWLSCRHLSISSVYTFGTIIWLPPSLSVIPLESSSRRFLSPQLLEIHCFLRCALVTPQVAVTTDWIISFLLLPCQHICQKSVLAFSCTRGYDQSSRENALHRGMAQIHGHPN</sequence>
<comment type="caution">
    <text evidence="1">The sequence shown here is derived from an EMBL/GenBank/DDBJ whole genome shotgun (WGS) entry which is preliminary data.</text>
</comment>
<accession>A0A0V1JRS5</accession>